<keyword evidence="1" id="KW-0812">Transmembrane</keyword>
<evidence type="ECO:0000313" key="3">
    <source>
        <dbReference type="Proteomes" id="UP001321700"/>
    </source>
</evidence>
<reference evidence="2 3" key="1">
    <citation type="submission" date="2023-08" db="EMBL/GenBank/DDBJ databases">
        <title>Rhodoferax potami sp. nov. and Rhodoferax mekongensis sp. nov., isolated from the Mekong River in Thailand.</title>
        <authorList>
            <person name="Kitikhun S."/>
            <person name="Charoenyingcharoen P."/>
            <person name="Siriarchawattana P."/>
            <person name="Likhitrattanapisal S."/>
            <person name="Nilsakha T."/>
            <person name="Chanpet A."/>
            <person name="Rattanawaree P."/>
            <person name="Ingsriswang S."/>
        </authorList>
    </citation>
    <scope>NUCLEOTIDE SEQUENCE [LARGE SCALE GENOMIC DNA]</scope>
    <source>
        <strain evidence="2 3">TBRC 17660</strain>
    </source>
</reference>
<accession>A0ABU3KKY2</accession>
<dbReference type="RefSeq" id="WP_313873859.1">
    <property type="nucleotide sequence ID" value="NZ_JAVBIK010000001.1"/>
</dbReference>
<feature type="transmembrane region" description="Helical" evidence="1">
    <location>
        <begin position="190"/>
        <end position="213"/>
    </location>
</feature>
<keyword evidence="1" id="KW-1133">Transmembrane helix</keyword>
<dbReference type="EMBL" id="JAVBIK010000001">
    <property type="protein sequence ID" value="MDT7518077.1"/>
    <property type="molecule type" value="Genomic_DNA"/>
</dbReference>
<feature type="transmembrane region" description="Helical" evidence="1">
    <location>
        <begin position="398"/>
        <end position="418"/>
    </location>
</feature>
<comment type="caution">
    <text evidence="2">The sequence shown here is derived from an EMBL/GenBank/DDBJ whole genome shotgun (WGS) entry which is preliminary data.</text>
</comment>
<dbReference type="Pfam" id="PF16933">
    <property type="entry name" value="PelG"/>
    <property type="match status" value="1"/>
</dbReference>
<dbReference type="InterPro" id="IPR031617">
    <property type="entry name" value="PelG"/>
</dbReference>
<protein>
    <submittedName>
        <fullName evidence="2">Exopolysaccharide Pel transporter PelG</fullName>
    </submittedName>
</protein>
<organism evidence="2 3">
    <name type="scientific">Rhodoferax potami</name>
    <dbReference type="NCBI Taxonomy" id="3068338"/>
    <lineage>
        <taxon>Bacteria</taxon>
        <taxon>Pseudomonadati</taxon>
        <taxon>Pseudomonadota</taxon>
        <taxon>Betaproteobacteria</taxon>
        <taxon>Burkholderiales</taxon>
        <taxon>Comamonadaceae</taxon>
        <taxon>Rhodoferax</taxon>
    </lineage>
</organism>
<feature type="transmembrane region" description="Helical" evidence="1">
    <location>
        <begin position="276"/>
        <end position="296"/>
    </location>
</feature>
<dbReference type="Proteomes" id="UP001321700">
    <property type="component" value="Unassembled WGS sequence"/>
</dbReference>
<evidence type="ECO:0000313" key="2">
    <source>
        <dbReference type="EMBL" id="MDT7518077.1"/>
    </source>
</evidence>
<feature type="transmembrane region" description="Helical" evidence="1">
    <location>
        <begin position="106"/>
        <end position="129"/>
    </location>
</feature>
<gene>
    <name evidence="2" type="primary">pelG</name>
    <name evidence="2" type="ORF">RAE19_04905</name>
</gene>
<feature type="transmembrane region" description="Helical" evidence="1">
    <location>
        <begin position="369"/>
        <end position="391"/>
    </location>
</feature>
<keyword evidence="3" id="KW-1185">Reference proteome</keyword>
<feature type="transmembrane region" description="Helical" evidence="1">
    <location>
        <begin position="165"/>
        <end position="184"/>
    </location>
</feature>
<keyword evidence="1" id="KW-0472">Membrane</keyword>
<feature type="transmembrane region" description="Helical" evidence="1">
    <location>
        <begin position="424"/>
        <end position="444"/>
    </location>
</feature>
<feature type="transmembrane region" description="Helical" evidence="1">
    <location>
        <begin position="21"/>
        <end position="48"/>
    </location>
</feature>
<proteinExistence type="predicted"/>
<name>A0ABU3KKY2_9BURK</name>
<evidence type="ECO:0000256" key="1">
    <source>
        <dbReference type="SAM" id="Phobius"/>
    </source>
</evidence>
<feature type="transmembrane region" description="Helical" evidence="1">
    <location>
        <begin position="341"/>
        <end position="363"/>
    </location>
</feature>
<feature type="transmembrane region" description="Helical" evidence="1">
    <location>
        <begin position="68"/>
        <end position="86"/>
    </location>
</feature>
<sequence>MAGIGFELRKLLRKQTYAGLLQAYAFAGIISSGPWVLSIVGIMLIGLLSAGAGVASPRVSVSQFQVTVTYLFLISLISTGLVQLSFTRFVADRTFAKDEASILPNFNGLILVVMGVSMLVALPCVAIFFPEQSVLYRLLFVMGLGVMSAIWIATVFLTGMKHYRAIVLMFFLGYSATLGLALLLRRPLGLEGLLLGFVLGHYLLLMGMVYLVYRHYQSDRFVAFDIWKRGAMYTSLMATGFLFNLGAWIDKLMFWYFPSTGQQVIGPLHASVIYDFPIFLSYLSVIPGMAIFLVRIETDFVEYYVKFYNAVREGATLDYIERMRNHMVYHVRRGLFDIAKIQGIAVLSTFAAGGVVLQALGISTLYLPLLYVDVVGAALQVVLLGILNILFYLDQRRAVVLLTAMLPLCNAVFTGITLHLGAAWFGYGFALAMLVTVLTGIWILSRKLEVLEYETFMLQ</sequence>
<feature type="transmembrane region" description="Helical" evidence="1">
    <location>
        <begin position="233"/>
        <end position="256"/>
    </location>
</feature>
<feature type="transmembrane region" description="Helical" evidence="1">
    <location>
        <begin position="135"/>
        <end position="158"/>
    </location>
</feature>